<accession>A0A1G8NJ19</accession>
<dbReference type="GO" id="GO:0016740">
    <property type="term" value="F:transferase activity"/>
    <property type="evidence" value="ECO:0007669"/>
    <property type="project" value="UniProtKB-KW"/>
</dbReference>
<dbReference type="RefSeq" id="WP_031575827.1">
    <property type="nucleotide sequence ID" value="NZ_FNDZ01000004.1"/>
</dbReference>
<dbReference type="Pfam" id="PF03976">
    <property type="entry name" value="PPK2"/>
    <property type="match status" value="2"/>
</dbReference>
<reference evidence="2 3" key="1">
    <citation type="submission" date="2016-10" db="EMBL/GenBank/DDBJ databases">
        <authorList>
            <person name="de Groot N.N."/>
        </authorList>
    </citation>
    <scope>NUCLEOTIDE SEQUENCE [LARGE SCALE GENOMIC DNA]</scope>
    <source>
        <strain evidence="2 3">CGMCC 1.5058</strain>
    </source>
</reference>
<name>A0A1G8NJ19_9CLOT</name>
<dbReference type="Gene3D" id="3.40.50.300">
    <property type="entry name" value="P-loop containing nucleotide triphosphate hydrolases"/>
    <property type="match status" value="2"/>
</dbReference>
<feature type="domain" description="Polyphosphate kinase-2-related" evidence="1">
    <location>
        <begin position="5"/>
        <end position="226"/>
    </location>
</feature>
<dbReference type="PANTHER" id="PTHR34383">
    <property type="entry name" value="POLYPHOSPHATE:AMP PHOSPHOTRANSFERASE-RELATED"/>
    <property type="match status" value="1"/>
</dbReference>
<protein>
    <submittedName>
        <fullName evidence="2">Polyphosphate:AMP phosphotransferase</fullName>
    </submittedName>
</protein>
<evidence type="ECO:0000313" key="2">
    <source>
        <dbReference type="EMBL" id="SDI80158.1"/>
    </source>
</evidence>
<dbReference type="SUPFAM" id="SSF52540">
    <property type="entry name" value="P-loop containing nucleoside triphosphate hydrolases"/>
    <property type="match status" value="2"/>
</dbReference>
<dbReference type="EMBL" id="FNDZ01000004">
    <property type="protein sequence ID" value="SDI80158.1"/>
    <property type="molecule type" value="Genomic_DNA"/>
</dbReference>
<evidence type="ECO:0000259" key="1">
    <source>
        <dbReference type="Pfam" id="PF03976"/>
    </source>
</evidence>
<gene>
    <name evidence="2" type="ORF">SAMN05421804_104218</name>
</gene>
<dbReference type="Proteomes" id="UP000183255">
    <property type="component" value="Unassembled WGS sequence"/>
</dbReference>
<sequence length="484" mass="58235">MEEKEQKKYLKEKEKLVTKVGYLQRVLKEYKVPVMILFEGVHASGKGRLSNELLIALDARYTKFYATHAPTETERRKPFLWQYFVNTPSHQEVYIYYRSWYSLYIAMKNNIIKDSSYEDSKILLQEIKNFENTLRNDGTELIKFYVDIEEEKQKEHIRRMYDNPRTMWKAQEYDRDNDEDYKKEMEKIVEEDQNSWHRIKYETSIVSVNEVLETIVNRLEKRLKKEKKRAEEDPEKRDGFFNGKYPDILKKHEGNHDLSKEDYKDRLDRLQKEMRDVQYTLYEKKIPLILVFEGWDAAGKGGNIKRIIQHLDPTGYEISTIAAPTDLELRHHYLWRFWKQVPKTGHISIYDRSWYGRVMVERVEGFATNKDVERAYEEINDFEASLTNFGAIVLKFFIHISKEEQLKRFEARQADENKVWKITDEDWRNREKWDLYEEAINDMLDQTNTKEAPWLVINGNNKRYARITVLETVIAACTERFLDK</sequence>
<dbReference type="InterPro" id="IPR022488">
    <property type="entry name" value="PPK2-related"/>
</dbReference>
<organism evidence="2 3">
    <name type="scientific">Proteiniclasticum ruminis</name>
    <dbReference type="NCBI Taxonomy" id="398199"/>
    <lineage>
        <taxon>Bacteria</taxon>
        <taxon>Bacillati</taxon>
        <taxon>Bacillota</taxon>
        <taxon>Clostridia</taxon>
        <taxon>Eubacteriales</taxon>
        <taxon>Clostridiaceae</taxon>
        <taxon>Proteiniclasticum</taxon>
    </lineage>
</organism>
<dbReference type="AlphaFoldDB" id="A0A1G8NJ19"/>
<keyword evidence="2" id="KW-0808">Transferase</keyword>
<proteinExistence type="predicted"/>
<feature type="domain" description="Polyphosphate kinase-2-related" evidence="1">
    <location>
        <begin position="258"/>
        <end position="477"/>
    </location>
</feature>
<evidence type="ECO:0000313" key="3">
    <source>
        <dbReference type="Proteomes" id="UP000183255"/>
    </source>
</evidence>
<dbReference type="InterPro" id="IPR027417">
    <property type="entry name" value="P-loop_NTPase"/>
</dbReference>
<dbReference type="PANTHER" id="PTHR34383:SF3">
    <property type="entry name" value="POLYPHOSPHATE:AMP PHOSPHOTRANSFERASE"/>
    <property type="match status" value="1"/>
</dbReference>